<evidence type="ECO:0000313" key="4">
    <source>
        <dbReference type="Proteomes" id="UP001501710"/>
    </source>
</evidence>
<feature type="transmembrane region" description="Helical" evidence="2">
    <location>
        <begin position="34"/>
        <end position="56"/>
    </location>
</feature>
<sequence length="119" mass="12713">MVLFVAGDTVEEVIGQEVAADEPDSEVSWMGRGVALLTPVFAVAAGWLGGIVAQLVPGADLDEDQVTAFMVAATTAALGAGWKWLQGWQQHEKAVTEGRALPVKSSRQRKARARRARRA</sequence>
<gene>
    <name evidence="3" type="ORF">GCM10022254_52970</name>
</gene>
<protein>
    <recommendedName>
        <fullName evidence="5">Holin</fullName>
    </recommendedName>
</protein>
<evidence type="ECO:0008006" key="5">
    <source>
        <dbReference type="Google" id="ProtNLM"/>
    </source>
</evidence>
<keyword evidence="2" id="KW-1133">Transmembrane helix</keyword>
<proteinExistence type="predicted"/>
<name>A0ABP8CEJ4_9ACTN</name>
<comment type="caution">
    <text evidence="3">The sequence shown here is derived from an EMBL/GenBank/DDBJ whole genome shotgun (WGS) entry which is preliminary data.</text>
</comment>
<keyword evidence="2" id="KW-0812">Transmembrane</keyword>
<accession>A0ABP8CEJ4</accession>
<organism evidence="3 4">
    <name type="scientific">Actinomadura meridiana</name>
    <dbReference type="NCBI Taxonomy" id="559626"/>
    <lineage>
        <taxon>Bacteria</taxon>
        <taxon>Bacillati</taxon>
        <taxon>Actinomycetota</taxon>
        <taxon>Actinomycetes</taxon>
        <taxon>Streptosporangiales</taxon>
        <taxon>Thermomonosporaceae</taxon>
        <taxon>Actinomadura</taxon>
    </lineage>
</organism>
<dbReference type="Proteomes" id="UP001501710">
    <property type="component" value="Unassembled WGS sequence"/>
</dbReference>
<feature type="compositionally biased region" description="Basic residues" evidence="1">
    <location>
        <begin position="106"/>
        <end position="119"/>
    </location>
</feature>
<evidence type="ECO:0000256" key="2">
    <source>
        <dbReference type="SAM" id="Phobius"/>
    </source>
</evidence>
<reference evidence="4" key="1">
    <citation type="journal article" date="2019" name="Int. J. Syst. Evol. Microbiol.">
        <title>The Global Catalogue of Microorganisms (GCM) 10K type strain sequencing project: providing services to taxonomists for standard genome sequencing and annotation.</title>
        <authorList>
            <consortium name="The Broad Institute Genomics Platform"/>
            <consortium name="The Broad Institute Genome Sequencing Center for Infectious Disease"/>
            <person name="Wu L."/>
            <person name="Ma J."/>
        </authorList>
    </citation>
    <scope>NUCLEOTIDE SEQUENCE [LARGE SCALE GENOMIC DNA]</scope>
    <source>
        <strain evidence="4">JCM 17440</strain>
    </source>
</reference>
<feature type="transmembrane region" description="Helical" evidence="2">
    <location>
        <begin position="68"/>
        <end position="85"/>
    </location>
</feature>
<evidence type="ECO:0000313" key="3">
    <source>
        <dbReference type="EMBL" id="GAA4238164.1"/>
    </source>
</evidence>
<keyword evidence="2" id="KW-0472">Membrane</keyword>
<dbReference type="EMBL" id="BAABAS010000020">
    <property type="protein sequence ID" value="GAA4238164.1"/>
    <property type="molecule type" value="Genomic_DNA"/>
</dbReference>
<keyword evidence="4" id="KW-1185">Reference proteome</keyword>
<feature type="region of interest" description="Disordered" evidence="1">
    <location>
        <begin position="96"/>
        <end position="119"/>
    </location>
</feature>
<evidence type="ECO:0000256" key="1">
    <source>
        <dbReference type="SAM" id="MobiDB-lite"/>
    </source>
</evidence>
<dbReference type="RefSeq" id="WP_344901516.1">
    <property type="nucleotide sequence ID" value="NZ_BAABAS010000020.1"/>
</dbReference>